<keyword evidence="2" id="KW-1185">Reference proteome</keyword>
<evidence type="ECO:0000313" key="1">
    <source>
        <dbReference type="EMBL" id="MDH6215994.1"/>
    </source>
</evidence>
<sequence>MLTPADMDRLISEWLARAHPVPQQACAEWSDQGVALLPLGGLFAAVRLPGELVHAAVDSTDADRVAAALKALLHGPVIHDHRVAGATYYALINWGAGLIEQMEQTEDTLCLGEGAYLGVPRIDRREPPGTY</sequence>
<organism evidence="1 2">
    <name type="scientific">Streptomyces pseudovenezuelae</name>
    <dbReference type="NCBI Taxonomy" id="67350"/>
    <lineage>
        <taxon>Bacteria</taxon>
        <taxon>Bacillati</taxon>
        <taxon>Actinomycetota</taxon>
        <taxon>Actinomycetes</taxon>
        <taxon>Kitasatosporales</taxon>
        <taxon>Streptomycetaceae</taxon>
        <taxon>Streptomyces</taxon>
        <taxon>Streptomyces aurantiacus group</taxon>
    </lineage>
</organism>
<proteinExistence type="predicted"/>
<dbReference type="Proteomes" id="UP001160499">
    <property type="component" value="Unassembled WGS sequence"/>
</dbReference>
<reference evidence="1 2" key="1">
    <citation type="submission" date="2023-04" db="EMBL/GenBank/DDBJ databases">
        <title>Forest soil microbial communities from Buena Vista Peninsula, Colon Province, Panama.</title>
        <authorList>
            <person name="Bouskill N."/>
        </authorList>
    </citation>
    <scope>NUCLEOTIDE SEQUENCE [LARGE SCALE GENOMIC DNA]</scope>
    <source>
        <strain evidence="1 2">GGS1</strain>
    </source>
</reference>
<gene>
    <name evidence="1" type="ORF">M2283_003298</name>
</gene>
<protein>
    <submittedName>
        <fullName evidence="1">Uncharacterized protein</fullName>
    </submittedName>
</protein>
<evidence type="ECO:0000313" key="2">
    <source>
        <dbReference type="Proteomes" id="UP001160499"/>
    </source>
</evidence>
<comment type="caution">
    <text evidence="1">The sequence shown here is derived from an EMBL/GenBank/DDBJ whole genome shotgun (WGS) entry which is preliminary data.</text>
</comment>
<name>A0ABT6LI67_9ACTN</name>
<accession>A0ABT6LI67</accession>
<dbReference type="EMBL" id="JARXVH010000004">
    <property type="protein sequence ID" value="MDH6215994.1"/>
    <property type="molecule type" value="Genomic_DNA"/>
</dbReference>